<sequence>MASTDIQNRAESGTEDSKLKATVEGVLNGESPKENGDKELSNGTESTISKEKDEIVSQKDVQTDGELVNGRKYEERESIETEENIDVVGDDDELVELEKEKEVKESDKVDKTRIVQVLLEESRESPTSKAQLSEKLNDSFCKEENNTKMTNEIITPDFTRSKYGAGFKMSGRRPLRGIVSPHPASKRKASYSINDSPNKKKIKESTSSEGSRWNYFSSPFRFWNYKENCTSTNSQQVSPNDSMVVNVDDLSMINNRIDDSQFENDWPEGNKPFWKMCNIM</sequence>
<dbReference type="AlphaFoldDB" id="A0A8I6SF75"/>
<feature type="compositionally biased region" description="Basic and acidic residues" evidence="1">
    <location>
        <begin position="48"/>
        <end position="57"/>
    </location>
</feature>
<feature type="compositionally biased region" description="Polar residues" evidence="1">
    <location>
        <begin position="1"/>
        <end position="11"/>
    </location>
</feature>
<evidence type="ECO:0000313" key="3">
    <source>
        <dbReference type="Proteomes" id="UP000494040"/>
    </source>
</evidence>
<reference evidence="2" key="1">
    <citation type="submission" date="2022-01" db="UniProtKB">
        <authorList>
            <consortium name="EnsemblMetazoa"/>
        </authorList>
    </citation>
    <scope>IDENTIFICATION</scope>
</reference>
<feature type="region of interest" description="Disordered" evidence="1">
    <location>
        <begin position="173"/>
        <end position="209"/>
    </location>
</feature>
<dbReference type="KEGG" id="clec:106672861"/>
<dbReference type="GeneID" id="106672861"/>
<proteinExistence type="predicted"/>
<evidence type="ECO:0000313" key="2">
    <source>
        <dbReference type="EnsemblMetazoa" id="XP_024080354.1"/>
    </source>
</evidence>
<organism evidence="2 3">
    <name type="scientific">Cimex lectularius</name>
    <name type="common">Bed bug</name>
    <name type="synonym">Acanthia lectularia</name>
    <dbReference type="NCBI Taxonomy" id="79782"/>
    <lineage>
        <taxon>Eukaryota</taxon>
        <taxon>Metazoa</taxon>
        <taxon>Ecdysozoa</taxon>
        <taxon>Arthropoda</taxon>
        <taxon>Hexapoda</taxon>
        <taxon>Insecta</taxon>
        <taxon>Pterygota</taxon>
        <taxon>Neoptera</taxon>
        <taxon>Paraneoptera</taxon>
        <taxon>Hemiptera</taxon>
        <taxon>Heteroptera</taxon>
        <taxon>Panheteroptera</taxon>
        <taxon>Cimicomorpha</taxon>
        <taxon>Cimicidae</taxon>
        <taxon>Cimex</taxon>
    </lineage>
</organism>
<feature type="region of interest" description="Disordered" evidence="1">
    <location>
        <begin position="1"/>
        <end position="78"/>
    </location>
</feature>
<dbReference type="EnsemblMetazoa" id="XM_024224586.1">
    <property type="protein sequence ID" value="XP_024080354.1"/>
    <property type="gene ID" value="LOC106672861"/>
</dbReference>
<dbReference type="RefSeq" id="XP_024080354.1">
    <property type="nucleotide sequence ID" value="XM_024224586.1"/>
</dbReference>
<accession>A0A8I6SF75</accession>
<keyword evidence="3" id="KW-1185">Reference proteome</keyword>
<name>A0A8I6SF75_CIMLE</name>
<feature type="compositionally biased region" description="Basic and acidic residues" evidence="1">
    <location>
        <begin position="69"/>
        <end position="78"/>
    </location>
</feature>
<feature type="compositionally biased region" description="Basic and acidic residues" evidence="1">
    <location>
        <begin position="31"/>
        <end position="40"/>
    </location>
</feature>
<evidence type="ECO:0000256" key="1">
    <source>
        <dbReference type="SAM" id="MobiDB-lite"/>
    </source>
</evidence>
<dbReference type="Proteomes" id="UP000494040">
    <property type="component" value="Unassembled WGS sequence"/>
</dbReference>
<protein>
    <submittedName>
        <fullName evidence="2">Uncharacterized protein</fullName>
    </submittedName>
</protein>